<comment type="caution">
    <text evidence="1">The sequence shown here is derived from an EMBL/GenBank/DDBJ whole genome shotgun (WGS) entry which is preliminary data.</text>
</comment>
<proteinExistence type="predicted"/>
<gene>
    <name evidence="1" type="ORF">D3273_14155</name>
</gene>
<dbReference type="Proteomes" id="UP000290759">
    <property type="component" value="Unassembled WGS sequence"/>
</dbReference>
<protein>
    <recommendedName>
        <fullName evidence="3">ImmA/IrrE family metallo-endopeptidase</fullName>
    </recommendedName>
</protein>
<evidence type="ECO:0000313" key="1">
    <source>
        <dbReference type="EMBL" id="RYC31358.1"/>
    </source>
</evidence>
<name>A0A4Q2U678_9HYPH</name>
<keyword evidence="2" id="KW-1185">Reference proteome</keyword>
<organism evidence="1 2">
    <name type="scientific">Lichenibacterium minor</name>
    <dbReference type="NCBI Taxonomy" id="2316528"/>
    <lineage>
        <taxon>Bacteria</taxon>
        <taxon>Pseudomonadati</taxon>
        <taxon>Pseudomonadota</taxon>
        <taxon>Alphaproteobacteria</taxon>
        <taxon>Hyphomicrobiales</taxon>
        <taxon>Lichenihabitantaceae</taxon>
        <taxon>Lichenibacterium</taxon>
    </lineage>
</organism>
<dbReference type="OrthoDB" id="9794834at2"/>
<reference evidence="1 2" key="2">
    <citation type="submission" date="2019-02" db="EMBL/GenBank/DDBJ databases">
        <title>'Lichenibacterium ramalinii' gen. nov. sp. nov., 'Lichenibacterium minor' gen. nov. sp. nov.</title>
        <authorList>
            <person name="Pankratov T."/>
        </authorList>
    </citation>
    <scope>NUCLEOTIDE SEQUENCE [LARGE SCALE GENOMIC DNA]</scope>
    <source>
        <strain evidence="1 2">RmlP026</strain>
    </source>
</reference>
<dbReference type="EMBL" id="QYBB01000015">
    <property type="protein sequence ID" value="RYC31358.1"/>
    <property type="molecule type" value="Genomic_DNA"/>
</dbReference>
<dbReference type="Gene3D" id="1.10.10.2910">
    <property type="match status" value="1"/>
</dbReference>
<reference evidence="1 2" key="1">
    <citation type="submission" date="2018-12" db="EMBL/GenBank/DDBJ databases">
        <authorList>
            <person name="Grouzdev D.S."/>
            <person name="Krutkina M.S."/>
        </authorList>
    </citation>
    <scope>NUCLEOTIDE SEQUENCE [LARGE SCALE GENOMIC DNA]</scope>
    <source>
        <strain evidence="1 2">RmlP026</strain>
    </source>
</reference>
<dbReference type="AlphaFoldDB" id="A0A4Q2U678"/>
<evidence type="ECO:0000313" key="2">
    <source>
        <dbReference type="Proteomes" id="UP000290759"/>
    </source>
</evidence>
<evidence type="ECO:0008006" key="3">
    <source>
        <dbReference type="Google" id="ProtNLM"/>
    </source>
</evidence>
<accession>A0A4Q2U678</accession>
<sequence>MREAGLGDHAIEAAWPSWWSEELANDASGRAELRFALARRLGLSPRSLVGDRVEFVWNDEALFKNLSVVDAGKRAALTSFGMTVGRSLLRATAPGPSLAGVGATELRDAVLAGREFVDLASLLGTCWALGVPVIHLRVFPLDTKSMHAMVVSSNGRHAILLGRDATYPAPVAFTLAHEIGHAALDHLGEAPALLDMEDPAAAIPRDEQEAQADRYALTLLTGRADPTFETGRERFNAPTLAGAVREAAARYRIEPGTLALCLAYRRRAWPVANAAMRMIYDRPRPVWREVNGIAALQLDWGAITADAAAWLRTVMDTHG</sequence>